<evidence type="ECO:0000256" key="2">
    <source>
        <dbReference type="SAM" id="MobiDB-lite"/>
    </source>
</evidence>
<feature type="compositionally biased region" description="Acidic residues" evidence="2">
    <location>
        <begin position="1096"/>
        <end position="1109"/>
    </location>
</feature>
<feature type="coiled-coil region" evidence="1">
    <location>
        <begin position="1965"/>
        <end position="2037"/>
    </location>
</feature>
<dbReference type="OrthoDB" id="546691at2759"/>
<dbReference type="InterPro" id="IPR051114">
    <property type="entry name" value="Mito_RNA_Proc_CCM1"/>
</dbReference>
<feature type="region of interest" description="Disordered" evidence="2">
    <location>
        <begin position="1355"/>
        <end position="1420"/>
    </location>
</feature>
<feature type="region of interest" description="Disordered" evidence="2">
    <location>
        <begin position="1073"/>
        <end position="1188"/>
    </location>
</feature>
<dbReference type="GO" id="GO:0005739">
    <property type="term" value="C:mitochondrion"/>
    <property type="evidence" value="ECO:0007669"/>
    <property type="project" value="TreeGrafter"/>
</dbReference>
<evidence type="ECO:0000256" key="1">
    <source>
        <dbReference type="SAM" id="Coils"/>
    </source>
</evidence>
<dbReference type="STRING" id="3068.D8TNY5"/>
<dbReference type="InterPro" id="IPR007811">
    <property type="entry name" value="RPC4"/>
</dbReference>
<evidence type="ECO:0000313" key="3">
    <source>
        <dbReference type="EMBL" id="EFJ50923.1"/>
    </source>
</evidence>
<feature type="compositionally biased region" description="Low complexity" evidence="2">
    <location>
        <begin position="1880"/>
        <end position="1891"/>
    </location>
</feature>
<feature type="region of interest" description="Disordered" evidence="2">
    <location>
        <begin position="1"/>
        <end position="44"/>
    </location>
</feature>
<feature type="region of interest" description="Disordered" evidence="2">
    <location>
        <begin position="808"/>
        <end position="842"/>
    </location>
</feature>
<feature type="region of interest" description="Disordered" evidence="2">
    <location>
        <begin position="233"/>
        <end position="277"/>
    </location>
</feature>
<feature type="compositionally biased region" description="Acidic residues" evidence="2">
    <location>
        <begin position="2068"/>
        <end position="2084"/>
    </location>
</feature>
<feature type="compositionally biased region" description="Low complexity" evidence="2">
    <location>
        <begin position="1363"/>
        <end position="1373"/>
    </location>
</feature>
<feature type="region of interest" description="Disordered" evidence="2">
    <location>
        <begin position="429"/>
        <end position="471"/>
    </location>
</feature>
<name>D8TNY5_VOLCA</name>
<feature type="compositionally biased region" description="Acidic residues" evidence="2">
    <location>
        <begin position="2129"/>
        <end position="2139"/>
    </location>
</feature>
<dbReference type="PANTHER" id="PTHR47934:SF6">
    <property type="entry name" value="MITOCHONDRIAL GROUP I INTRON SPLICING FACTOR CCM1-RELATED"/>
    <property type="match status" value="1"/>
</dbReference>
<dbReference type="KEGG" id="vcn:VOLCADRAFT_103709"/>
<feature type="compositionally biased region" description="Gly residues" evidence="2">
    <location>
        <begin position="234"/>
        <end position="259"/>
    </location>
</feature>
<feature type="region of interest" description="Disordered" evidence="2">
    <location>
        <begin position="2059"/>
        <end position="2097"/>
    </location>
</feature>
<reference evidence="3 4" key="1">
    <citation type="journal article" date="2010" name="Science">
        <title>Genomic analysis of organismal complexity in the multicellular green alga Volvox carteri.</title>
        <authorList>
            <person name="Prochnik S.E."/>
            <person name="Umen J."/>
            <person name="Nedelcu A.M."/>
            <person name="Hallmann A."/>
            <person name="Miller S.M."/>
            <person name="Nishii I."/>
            <person name="Ferris P."/>
            <person name="Kuo A."/>
            <person name="Mitros T."/>
            <person name="Fritz-Laylin L.K."/>
            <person name="Hellsten U."/>
            <person name="Chapman J."/>
            <person name="Simakov O."/>
            <person name="Rensing S.A."/>
            <person name="Terry A."/>
            <person name="Pangilinan J."/>
            <person name="Kapitonov V."/>
            <person name="Jurka J."/>
            <person name="Salamov A."/>
            <person name="Shapiro H."/>
            <person name="Schmutz J."/>
            <person name="Grimwood J."/>
            <person name="Lindquist E."/>
            <person name="Lucas S."/>
            <person name="Grigoriev I.V."/>
            <person name="Schmitt R."/>
            <person name="Kirk D."/>
            <person name="Rokhsar D.S."/>
        </authorList>
    </citation>
    <scope>NUCLEOTIDE SEQUENCE [LARGE SCALE GENOMIC DNA]</scope>
    <source>
        <strain evidence="4">f. Nagariensis / Eve</strain>
    </source>
</reference>
<feature type="region of interest" description="Disordered" evidence="2">
    <location>
        <begin position="2121"/>
        <end position="2192"/>
    </location>
</feature>
<evidence type="ECO:0000313" key="4">
    <source>
        <dbReference type="Proteomes" id="UP000001058"/>
    </source>
</evidence>
<proteinExistence type="predicted"/>
<organism evidence="4">
    <name type="scientific">Volvox carteri f. nagariensis</name>
    <dbReference type="NCBI Taxonomy" id="3068"/>
    <lineage>
        <taxon>Eukaryota</taxon>
        <taxon>Viridiplantae</taxon>
        <taxon>Chlorophyta</taxon>
        <taxon>core chlorophytes</taxon>
        <taxon>Chlorophyceae</taxon>
        <taxon>CS clade</taxon>
        <taxon>Chlamydomonadales</taxon>
        <taxon>Volvocaceae</taxon>
        <taxon>Volvox</taxon>
    </lineage>
</organism>
<feature type="compositionally biased region" description="Gly residues" evidence="2">
    <location>
        <begin position="102"/>
        <end position="123"/>
    </location>
</feature>
<feature type="compositionally biased region" description="Basic residues" evidence="2">
    <location>
        <begin position="1117"/>
        <end position="1127"/>
    </location>
</feature>
<dbReference type="GeneID" id="9621272"/>
<sequence>MADKDAAASTGRGGGRAGARKFMPTMPGRRKKAEEGGAAAAGDAGVSDEAFKDLIKQAQSAATGGRGRGRGRHQQQRFLVTFGVGGEERPALAAAKHYARSGGAGGGGGGAGGGGAGGGGGSGNRVKTEGAGADEEPLPDLPDAKPADVKSIKPRPAVLDYTQYYPTMLPLRVPGEEIWEEAEGGPGFLPSALDLAGMPDVPQRPGEDLDLFDPEMEDQMFLMQMPAVLPLQPGRGGGAAAAGEAEGGGGGGGGGGAAGPGPSSERRRKEAAAAAANRAPGCNMRELPSGRIGKLLVFRSGKVQMQVGDVLLDVSIGLPNQHRQDVVALNPSSNACVLLGDVTQRVLVSPDVLQLLREDSVPEFRRAPEELPDLTRAHRKARGYDDIQQQPDGAPGDVAGIKIKTEASSKGSISAEPINVLARAAVPSLPSTGQQHPARPHPSQPPQYSYASPLRPMPPPHTSFRPTCKAAPPLSPLTRALHLPWRPLPSACLRDLGDRDVPLRAAGGAADGGEAAEGDKPRKGRRSRKEREKEEARDLLESQQIDMEVLEEFKARAAAEEEARRATMGDASEDDPRRLNFHRSLLAASQRGLTAECARIIEAMSDAGLAPGPRAIHVWAYSYIQIGDGPGAKRTAEAGREAYGISWIPETYVALMHGALSATPGGPDLLGALQLWVAQQDAGANPQLGFTFLTKELFRMRYSALAMQVVSEGYAAGLQPDEKLAALVIEQLCKQGLMEEARAEMQRLLDAGLLVGPDHYDTIVRLEAARGNLGSAREMLQNFYTDQRFAPPRASSYTALLKGLVSALRPSGGSSPPTGPPGEDEEQPGESGSGGGGGGRLVLEPDQLDQLLTALREEMVARGLRPGRDTYAAMVEAFAVVGDLDSALAAYETMNRAKGTPALLRKKYLGQFMSRREVDGVVLGMGGCVVTEEGLWVPPAKMTLGEMRVELTAGGMEASAAAGLARKELQKLIKERRERLPSNLLEMQARLEATVAAQEEAEEERRAAEMEENVYEGEEEYDDDEPDMDTLDVNIASIIADEGTFEGGDSLEESATFLAAAGGKLVLTEEAGRAERAGAEGDGEEDEHDDVRDRDDDLDEEDDMEEGFAEDTPAAASRKRRQRRRRGAAAAAAAVDDDDIADLDLEDEDEEYDDGDVDDDDEELLGLEDDGSPPLGDGLGPASSAAPEDLDWEVERGGGEEGEDDAIILDQLLSMSVMDSSRYNDTAGMVVAMRMLELWVAVGCSPTPPDLMMLYEGATLEEHPRCCADLAEQLPALLVAGEVSREQLSEMLVTLANVCLRPGSADSEAADRVVTVMEDNKLQVPADVYSGLEAALGGRPRMRDSVLGVAGGRLEDTDMDLTGSGLESSVSVVGDEEDEGEGGEGVLEGVLGAGEGEEEEEEEEGGAEEEGEGEEEELELYGEYEEDPAQLEAEQLELQRLFQQDGEEDDAWLDELDDTTDLEEVRAAAEAEAEAARQAEMVAATLESVRARNPLAAALLERQLAAMQQAAEALAEAEAADEAEGEEEGQLPAEAGTEAGAGGIVPYGAGGMDGAEGWEAEEDAEEGGEGEEEEGGDLADLGAMAMEAEWDASAVLELPPVVLAEAAAATEADLDETGGLEEEDRILLRRIASKARVLAQLSALNDMAAQAHPDGAAAADAEVTEALRRVRQAMAEGAAATSIIAAAAAAAGETPASLAAAAADEAGLDAVGLELEEAEEAEEGEGEDVLLPEHLEPGVDEEALDGPAKELLHSVMAEAEAILAAEEAEEEAEAEEEDGGAGEAEWEEEEEEGAEFDGLTVGAEETAADAAMLRRLLEAADQLGPELNEEQQELYDMLERGDTSSLESKVGPEVMSWLAEDLQRLAAQEEVELQEGPMGGLAEQQQQQPQQGEEEEEEELGDGVPELPLGWRLNDRFMDTFAAVLRERAAAAAERGIADDGPEVAAVDALLAMAYGYRPQGAADLQEEEEEEDRWQGEGEEVDEELETVQREAREALQALAKEMGGPGEAAAREAAERALEEVMAVQTERYEEAKAEEEAGPRVQVPLPATAAAAAAAALAAGGLEEGPADWEEEGEGEEEEGEERGGAGSGFKVSEAVPPEVAAALLQSLRPVAGPVYFGAQQRQQREEEEEEEEEDGGLVGTSTAAVAEMAPQAEEEEEEAEEEEPPVRGKGRGRSGSGPGSARARRGFR</sequence>
<dbReference type="GO" id="GO:0005666">
    <property type="term" value="C:RNA polymerase III complex"/>
    <property type="evidence" value="ECO:0007669"/>
    <property type="project" value="InterPro"/>
</dbReference>
<feature type="region of interest" description="Disordered" evidence="2">
    <location>
        <begin position="1877"/>
        <end position="1908"/>
    </location>
</feature>
<feature type="region of interest" description="Disordered" evidence="2">
    <location>
        <begin position="503"/>
        <end position="543"/>
    </location>
</feature>
<keyword evidence="4" id="KW-1185">Reference proteome</keyword>
<dbReference type="Proteomes" id="UP000001058">
    <property type="component" value="Unassembled WGS sequence"/>
</dbReference>
<dbReference type="GO" id="GO:0006383">
    <property type="term" value="P:transcription by RNA polymerase III"/>
    <property type="evidence" value="ECO:0007669"/>
    <property type="project" value="InterPro"/>
</dbReference>
<dbReference type="Pfam" id="PF05132">
    <property type="entry name" value="RNA_pol_Rpc4"/>
    <property type="match status" value="1"/>
</dbReference>
<gene>
    <name evidence="3" type="ORF">VOLCADRAFT_103709</name>
</gene>
<dbReference type="EMBL" id="GL378329">
    <property type="protein sequence ID" value="EFJ50923.1"/>
    <property type="molecule type" value="Genomic_DNA"/>
</dbReference>
<feature type="compositionally biased region" description="Acidic residues" evidence="2">
    <location>
        <begin position="1766"/>
        <end position="1795"/>
    </location>
</feature>
<feature type="compositionally biased region" description="Gly residues" evidence="2">
    <location>
        <begin position="1383"/>
        <end position="1394"/>
    </location>
</feature>
<feature type="compositionally biased region" description="Acidic residues" evidence="2">
    <location>
        <begin position="1556"/>
        <end position="1576"/>
    </location>
</feature>
<dbReference type="Gene3D" id="1.25.40.10">
    <property type="entry name" value="Tetratricopeptide repeat domain"/>
    <property type="match status" value="1"/>
</dbReference>
<dbReference type="InterPro" id="IPR011990">
    <property type="entry name" value="TPR-like_helical_dom_sf"/>
</dbReference>
<dbReference type="eggNOG" id="KOG3122">
    <property type="taxonomic scope" value="Eukaryota"/>
</dbReference>
<feature type="compositionally biased region" description="Acidic residues" evidence="2">
    <location>
        <begin position="1135"/>
        <end position="1171"/>
    </location>
</feature>
<dbReference type="GO" id="GO:0003677">
    <property type="term" value="F:DNA binding"/>
    <property type="evidence" value="ECO:0007669"/>
    <property type="project" value="InterPro"/>
</dbReference>
<feature type="region of interest" description="Disordered" evidence="2">
    <location>
        <begin position="1553"/>
        <end position="1576"/>
    </location>
</feature>
<dbReference type="GO" id="GO:0006396">
    <property type="term" value="P:RNA processing"/>
    <property type="evidence" value="ECO:0007669"/>
    <property type="project" value="TreeGrafter"/>
</dbReference>
<feature type="compositionally biased region" description="Basic and acidic residues" evidence="2">
    <location>
        <begin position="529"/>
        <end position="540"/>
    </location>
</feature>
<feature type="compositionally biased region" description="Low complexity" evidence="2">
    <location>
        <begin position="1172"/>
        <end position="1184"/>
    </location>
</feature>
<feature type="region of interest" description="Disordered" evidence="2">
    <location>
        <begin position="57"/>
        <end position="82"/>
    </location>
</feature>
<feature type="compositionally biased region" description="Gly residues" evidence="2">
    <location>
        <begin position="831"/>
        <end position="840"/>
    </location>
</feature>
<feature type="region of interest" description="Disordered" evidence="2">
    <location>
        <begin position="1000"/>
        <end position="1027"/>
    </location>
</feature>
<dbReference type="InParanoid" id="D8TNY5"/>
<keyword evidence="1" id="KW-0175">Coiled coil</keyword>
<dbReference type="GO" id="GO:0007005">
    <property type="term" value="P:mitochondrion organization"/>
    <property type="evidence" value="ECO:0007669"/>
    <property type="project" value="TreeGrafter"/>
</dbReference>
<accession>D8TNY5</accession>
<feature type="compositionally biased region" description="Acidic residues" evidence="2">
    <location>
        <begin position="1010"/>
        <end position="1027"/>
    </location>
</feature>
<feature type="region of interest" description="Disordered" evidence="2">
    <location>
        <begin position="99"/>
        <end position="149"/>
    </location>
</feature>
<feature type="compositionally biased region" description="Acidic residues" evidence="2">
    <location>
        <begin position="1395"/>
        <end position="1420"/>
    </location>
</feature>
<dbReference type="RefSeq" id="XP_002947935.1">
    <property type="nucleotide sequence ID" value="XM_002947889.1"/>
</dbReference>
<dbReference type="PANTHER" id="PTHR47934">
    <property type="entry name" value="PENTATRICOPEPTIDE REPEAT-CONTAINING PROTEIN PET309, MITOCHONDRIAL"/>
    <property type="match status" value="1"/>
</dbReference>
<dbReference type="GO" id="GO:0003729">
    <property type="term" value="F:mRNA binding"/>
    <property type="evidence" value="ECO:0007669"/>
    <property type="project" value="TreeGrafter"/>
</dbReference>
<feature type="region of interest" description="Disordered" evidence="2">
    <location>
        <begin position="1517"/>
        <end position="1539"/>
    </location>
</feature>
<feature type="compositionally biased region" description="Acidic residues" evidence="2">
    <location>
        <begin position="1518"/>
        <end position="1529"/>
    </location>
</feature>
<feature type="compositionally biased region" description="Acidic residues" evidence="2">
    <location>
        <begin position="2156"/>
        <end position="2167"/>
    </location>
</feature>
<feature type="region of interest" description="Disordered" evidence="2">
    <location>
        <begin position="1766"/>
        <end position="1800"/>
    </location>
</feature>
<feature type="compositionally biased region" description="Acidic residues" evidence="2">
    <location>
        <begin position="1892"/>
        <end position="1901"/>
    </location>
</feature>
<protein>
    <submittedName>
        <fullName evidence="3">Uncharacterized protein</fullName>
    </submittedName>
</protein>